<feature type="compositionally biased region" description="Polar residues" evidence="1">
    <location>
        <begin position="174"/>
        <end position="193"/>
    </location>
</feature>
<evidence type="ECO:0000313" key="2">
    <source>
        <dbReference type="Proteomes" id="UP000050795"/>
    </source>
</evidence>
<feature type="compositionally biased region" description="Polar residues" evidence="1">
    <location>
        <begin position="290"/>
        <end position="310"/>
    </location>
</feature>
<feature type="compositionally biased region" description="Basic and acidic residues" evidence="1">
    <location>
        <begin position="163"/>
        <end position="173"/>
    </location>
</feature>
<dbReference type="Gene3D" id="1.25.10.10">
    <property type="entry name" value="Leucine-rich Repeat Variant"/>
    <property type="match status" value="1"/>
</dbReference>
<dbReference type="InterPro" id="IPR038905">
    <property type="entry name" value="ARMC2"/>
</dbReference>
<feature type="region of interest" description="Disordered" evidence="1">
    <location>
        <begin position="154"/>
        <end position="198"/>
    </location>
</feature>
<proteinExistence type="predicted"/>
<organism evidence="2 3">
    <name type="scientific">Trichobilharzia regenti</name>
    <name type="common">Nasal bird schistosome</name>
    <dbReference type="NCBI Taxonomy" id="157069"/>
    <lineage>
        <taxon>Eukaryota</taxon>
        <taxon>Metazoa</taxon>
        <taxon>Spiralia</taxon>
        <taxon>Lophotrochozoa</taxon>
        <taxon>Platyhelminthes</taxon>
        <taxon>Trematoda</taxon>
        <taxon>Digenea</taxon>
        <taxon>Strigeidida</taxon>
        <taxon>Schistosomatoidea</taxon>
        <taxon>Schistosomatidae</taxon>
        <taxon>Trichobilharzia</taxon>
    </lineage>
</organism>
<dbReference type="AlphaFoldDB" id="A0AA85JF65"/>
<name>A0AA85JF65_TRIRE</name>
<sequence length="1253" mass="141856">MIITACNFFVKFQIKENIKEILSQMNKMASPGLKRRTSNTDPLNSTVTTSYNPVRAFYELPEGKPTAAQIVKESRDWLRSVSTCRPFTPKDKTRSLFGVTSQTRTRYRPSSSFKVTANCFDPYESTVKSSIQLEPIDTKGKNIQKQLKCSQSEISASLKKSSKKQDDRIRDHNIASQSPSLGLTDESTSTGGRKSSPRLELIGTQTRLISPINAKRPAYLSVKTDGTNTPKFSNTNVVESLRISNTPQYLSYKYEEGNKTKCVSSKISPVLPNKYSCTTKTNMKTSTKSFCRSPSQVSTLSSLDDNQSPRPNSPAGLYLLANRTASIAEEDKYHLRSNGVRSAVISTSIKTELTKTLIDENKPKSSGPHTKHQRQVNYNINKINLPDKFQTSASGDSGLSSGTELDHLIYQLSELSVSPLSSPNVAPVLLSPLNIQNHRTPDLEILFEDNRSVQPYHEHKVKSDEIISLSKCTIHQEDENDEDHSTFIFNKLDEDKIIDLLNRITSYINEFGLEGNQNWSSRSMLLKSVFDLINYPSPRLHLTIAKLVFSMNVVGRNLLNICKIVYRVAKDPDNDYLFLENSDTLDTLIGAMQLLDVPVASISSSSSTPCQSFHSSFTLDNLLQNSTLFCLKLESLLFVTGIIKFLISNVNFMEKFHSIPKFLQNLMILHQQIFELSVYLCNNAKYQHSLCTTEKEDNCNDSNKEYVNTYIQHSYHILMQVTEIFCYLSSMDSFRPKLMVHDGILEHIVNCIINYHEYIRKQFTVKDIQSVTVFSFSEFYTVYFNWIRCLSHLTEHADVCHHLENWLISVKDNVNLYANDKHENPVNISKTVLTRITTLCQTLMYSLYSYKENEDLVVRIVYVLGNLAARCERARVAILPSQESLLKLCEFCRQYNSSIPSKATDHSAIEENSCELKNVEKGWTMLSGSNSNLSSDCATVASNKSNRVAHTSQYDILVKLLRIIANVTISDTVGFLCTTNFDCINLILEITENQHTGEPNELLLNCFACLNNLTYYIKNDLTEESIVKQCEIAESLLRAMNKTSGYQDEFLGIIRVFGNLTRHSTIRQWLNCNSSRLLQVTASNRGPLDDNDDDKSLNALGQQNAFLYLIIQALDSSRPDLVYSTLGVLINLMTDIEQRPMLRTLEGLPRLLEILRDFAGHDWQLAGLSCKALWNYTELVGESFRELFDPEIMNELFSLLTEFTDTNIVTRIHNALLSDSLITESDCLALWEAAWSTEFLPVAKDLLHRLSNA</sequence>
<dbReference type="Proteomes" id="UP000050795">
    <property type="component" value="Unassembled WGS sequence"/>
</dbReference>
<reference evidence="3" key="2">
    <citation type="submission" date="2023-11" db="UniProtKB">
        <authorList>
            <consortium name="WormBaseParasite"/>
        </authorList>
    </citation>
    <scope>IDENTIFICATION</scope>
</reference>
<dbReference type="WBParaSite" id="TREG1_19020.1">
    <property type="protein sequence ID" value="TREG1_19020.1"/>
    <property type="gene ID" value="TREG1_19020"/>
</dbReference>
<dbReference type="PANTHER" id="PTHR21356:SF1">
    <property type="entry name" value="ARMADILLO REPEAT-CONTAINING PROTEIN 2"/>
    <property type="match status" value="1"/>
</dbReference>
<keyword evidence="2" id="KW-1185">Reference proteome</keyword>
<protein>
    <submittedName>
        <fullName evidence="3">Uncharacterized protein</fullName>
    </submittedName>
</protein>
<dbReference type="SUPFAM" id="SSF48371">
    <property type="entry name" value="ARM repeat"/>
    <property type="match status" value="1"/>
</dbReference>
<dbReference type="PANTHER" id="PTHR21356">
    <property type="entry name" value="ARMADILLO REPEAT CONTAINING 2"/>
    <property type="match status" value="1"/>
</dbReference>
<accession>A0AA85JF65</accession>
<evidence type="ECO:0000256" key="1">
    <source>
        <dbReference type="SAM" id="MobiDB-lite"/>
    </source>
</evidence>
<dbReference type="InterPro" id="IPR011989">
    <property type="entry name" value="ARM-like"/>
</dbReference>
<dbReference type="InterPro" id="IPR016024">
    <property type="entry name" value="ARM-type_fold"/>
</dbReference>
<evidence type="ECO:0000313" key="3">
    <source>
        <dbReference type="WBParaSite" id="TREG1_19020.1"/>
    </source>
</evidence>
<dbReference type="GO" id="GO:0044782">
    <property type="term" value="P:cilium organization"/>
    <property type="evidence" value="ECO:0007669"/>
    <property type="project" value="TreeGrafter"/>
</dbReference>
<reference evidence="2" key="1">
    <citation type="submission" date="2022-06" db="EMBL/GenBank/DDBJ databases">
        <authorList>
            <person name="Berger JAMES D."/>
            <person name="Berger JAMES D."/>
        </authorList>
    </citation>
    <scope>NUCLEOTIDE SEQUENCE [LARGE SCALE GENOMIC DNA]</scope>
</reference>
<feature type="region of interest" description="Disordered" evidence="1">
    <location>
        <begin position="285"/>
        <end position="314"/>
    </location>
</feature>